<protein>
    <recommendedName>
        <fullName evidence="6">Maltokinase</fullName>
        <ecNumber evidence="4">2.7.1.175</ecNumber>
        <ecNumber evidence="5">5.4.99.16</ecNumber>
    </recommendedName>
    <alternativeName>
        <fullName evidence="14">Maltose alpha-D-glucosyltransferase</fullName>
    </alternativeName>
    <alternativeName>
        <fullName evidence="13">Maltose-1-phosphate synthase</fullName>
    </alternativeName>
</protein>
<dbReference type="NCBIfam" id="TIGR02457">
    <property type="entry name" value="TreS_Cterm"/>
    <property type="match status" value="1"/>
</dbReference>
<evidence type="ECO:0000256" key="4">
    <source>
        <dbReference type="ARBA" id="ARBA00011962"/>
    </source>
</evidence>
<dbReference type="EC" id="5.4.99.16" evidence="5"/>
<dbReference type="InterPro" id="IPR013780">
    <property type="entry name" value="Glyco_hydro_b"/>
</dbReference>
<dbReference type="SUPFAM" id="SSF51011">
    <property type="entry name" value="Glycosyl hydrolase domain"/>
    <property type="match status" value="1"/>
</dbReference>
<sequence>MARKKESQIDDNPLWYQDAVIYQVHIKAFADSDGNGIGDFRGLIGKLDYLQSLGVTAIWVLPFYPSPLRDDGYDIADYKSVNPDYNTLKDFKEFLKQAHARGLRVITELVLNHTSDQHPWFQRARRAKPGSRYRDWYVWSDAPDKYLDARIIFQDFESSNWSWDPVAKAYYWHRFYSHQPDLNFENPQVRKEMFKVLDFWFGMGVDGLRLDAVPYLYERDGTNCENLPETHDYLKELRAHIDEKFDNRMLLAEANQWPEDAVAYFGEGNECHMAFHFPIMPRMYMALQMEDRFPLLDILDQTPSIPESCQWAIFLRNHDELTLEMVTDEERDYMYRTYATDPRARINLGIRRRLAPLLRNNRRKIEVMNFLLFSLPGTPIVYYGDEIGMGDNYYLGDRDGVRTPMQWSPDRNAGFSNANPQKLYLPVISDPEYHYEALNVENQERNPTSLLWWMRRVIAMRKHFKAFGRGSLEMLLPDNPKVLAFIRRYEDEIILVVVNLSRYCQAVELDLSEFSGMIPEEVFSHNNFPIIRETPYFLTLGIHDYYWFRLQPERHGRTPEEQSIRLKLSAGQAWHRILEGRSGNRFAENILPAYLDRARWFRSKARTVRGVSIRDSIAMSINREDVRILLFDVAYSEGASETYMLPVHAVNEKEADNLRQQYPQSLIADLQIGEENFFLYDAIYDAAFRQALFNMIRSRRRLKGQRGELAGIPGSRLRTLLGKGFDPTSSQVMKTEQSNSAMIYDDRLFLKLYRMLENGINPDQEITRLLTEKAKFEHTPSFGGALEYHGERGEPMAVGLLMGLVSNQGDAWSFSLNVLANYIDRLFSHRSELPPLPDRAAHLLDITWENIPTGLSEVFGTFYLDMVDRLGQRTAQLHLALASNVQDATWRPEEFSTLYQRSVYQSMRSLTRRTFMLLRQNMARVPEAERDQVEHLIEQERDVLIRLSRIMGPKITSMKIRIHGDYHLGQVLYTGKDFVIIDFEGEPARSLSERRLKRSPLRDVAGMIRSFHYAAMSALRRHTDDHPTDAEFLHPWLEAWSTHAGAIFLQGYLRTLGDSRLVPDNRAHLKTLLHCFLMEKAVYELGYELNNRPDWISLPMRGIEMILEEPLEKA</sequence>
<evidence type="ECO:0000256" key="3">
    <source>
        <dbReference type="ARBA" id="ARBA00006219"/>
    </source>
</evidence>
<evidence type="ECO:0000256" key="2">
    <source>
        <dbReference type="ARBA" id="ARBA00005496"/>
    </source>
</evidence>
<evidence type="ECO:0000256" key="11">
    <source>
        <dbReference type="ARBA" id="ARBA00022840"/>
    </source>
</evidence>
<evidence type="ECO:0000256" key="13">
    <source>
        <dbReference type="ARBA" id="ARBA00031251"/>
    </source>
</evidence>
<evidence type="ECO:0000313" key="18">
    <source>
        <dbReference type="Proteomes" id="UP000035036"/>
    </source>
</evidence>
<dbReference type="Pfam" id="PF00128">
    <property type="entry name" value="Alpha-amylase"/>
    <property type="match status" value="2"/>
</dbReference>
<reference evidence="17 18" key="1">
    <citation type="journal article" date="2015" name="Genome Announc.">
        <title>Genomes of Geoalkalibacter ferrihydriticus Z-0531T and Geoalkalibacter subterraneus Red1T, Two Haloalkaliphilic Metal-Reducing Deltaproteobacteria.</title>
        <authorList>
            <person name="Badalamenti J.P."/>
            <person name="Krajmalnik-Brown R."/>
            <person name="Torres C.I."/>
            <person name="Bond D.R."/>
        </authorList>
    </citation>
    <scope>NUCLEOTIDE SEQUENCE [LARGE SCALE GENOMIC DNA]</scope>
    <source>
        <strain evidence="17 18">Red1</strain>
    </source>
</reference>
<dbReference type="Gene3D" id="3.90.1200.10">
    <property type="match status" value="1"/>
</dbReference>
<evidence type="ECO:0000256" key="5">
    <source>
        <dbReference type="ARBA" id="ARBA00012619"/>
    </source>
</evidence>
<dbReference type="PANTHER" id="PTHR10357:SF219">
    <property type="entry name" value="MALTOSE ALPHA-D-GLUCOSYLTRANSFERASE"/>
    <property type="match status" value="1"/>
</dbReference>
<dbReference type="SMART" id="SM00642">
    <property type="entry name" value="Aamy"/>
    <property type="match status" value="1"/>
</dbReference>
<dbReference type="InterPro" id="IPR032091">
    <property type="entry name" value="Malt_amylase-like_C"/>
</dbReference>
<accession>A0A0B5FME7</accession>
<dbReference type="FunFam" id="3.20.20.80:FF:000055">
    <property type="entry name" value="Trehalose synthase"/>
    <property type="match status" value="1"/>
</dbReference>
<evidence type="ECO:0000256" key="10">
    <source>
        <dbReference type="ARBA" id="ARBA00022837"/>
    </source>
</evidence>
<dbReference type="SUPFAM" id="SSF51445">
    <property type="entry name" value="(Trans)glycosidases"/>
    <property type="match status" value="1"/>
</dbReference>
<dbReference type="GO" id="GO:0016740">
    <property type="term" value="F:transferase activity"/>
    <property type="evidence" value="ECO:0007669"/>
    <property type="project" value="UniProtKB-KW"/>
</dbReference>
<dbReference type="OrthoDB" id="9805159at2"/>
<dbReference type="InterPro" id="IPR012810">
    <property type="entry name" value="TreS/a-amylase_N"/>
</dbReference>
<comment type="similarity">
    <text evidence="2">Belongs to the glycosyl hydrolase 13 family. TreS subfamily.</text>
</comment>
<dbReference type="Gene3D" id="3.90.400.10">
    <property type="entry name" value="Oligo-1,6-glucosidase, Domain 2"/>
    <property type="match status" value="1"/>
</dbReference>
<dbReference type="GO" id="GO:0005975">
    <property type="term" value="P:carbohydrate metabolic process"/>
    <property type="evidence" value="ECO:0007669"/>
    <property type="project" value="InterPro"/>
</dbReference>
<dbReference type="STRING" id="483547.GSUB_03545"/>
<dbReference type="GO" id="GO:0047471">
    <property type="term" value="F:maltose alpha-D-glucosyltransferase activity"/>
    <property type="evidence" value="ECO:0007669"/>
    <property type="project" value="UniProtKB-EC"/>
</dbReference>
<keyword evidence="7" id="KW-0808">Transferase</keyword>
<keyword evidence="10" id="KW-0106">Calcium</keyword>
<comment type="catalytic activity">
    <reaction evidence="1">
        <text>D-maltose = alpha,alpha-trehalose</text>
        <dbReference type="Rhea" id="RHEA:15145"/>
        <dbReference type="ChEBI" id="CHEBI:16551"/>
        <dbReference type="ChEBI" id="CHEBI:17306"/>
        <dbReference type="EC" id="5.4.99.16"/>
    </reaction>
</comment>
<keyword evidence="12" id="KW-0413">Isomerase</keyword>
<evidence type="ECO:0000256" key="9">
    <source>
        <dbReference type="ARBA" id="ARBA00022741"/>
    </source>
</evidence>
<dbReference type="GO" id="GO:0005524">
    <property type="term" value="F:ATP binding"/>
    <property type="evidence" value="ECO:0007669"/>
    <property type="project" value="UniProtKB-KW"/>
</dbReference>
<evidence type="ECO:0000256" key="7">
    <source>
        <dbReference type="ARBA" id="ARBA00022679"/>
    </source>
</evidence>
<dbReference type="InterPro" id="IPR045857">
    <property type="entry name" value="O16G_dom_2"/>
</dbReference>
<dbReference type="GO" id="GO:0046872">
    <property type="term" value="F:metal ion binding"/>
    <property type="evidence" value="ECO:0007669"/>
    <property type="project" value="UniProtKB-KW"/>
</dbReference>
<dbReference type="RefSeq" id="WP_040199214.1">
    <property type="nucleotide sequence ID" value="NZ_CP010311.1"/>
</dbReference>
<dbReference type="InterPro" id="IPR011009">
    <property type="entry name" value="Kinase-like_dom_sf"/>
</dbReference>
<dbReference type="Gene3D" id="3.20.20.80">
    <property type="entry name" value="Glycosidases"/>
    <property type="match status" value="1"/>
</dbReference>
<dbReference type="Proteomes" id="UP000035036">
    <property type="component" value="Chromosome"/>
</dbReference>
<dbReference type="SUPFAM" id="SSF56112">
    <property type="entry name" value="Protein kinase-like (PK-like)"/>
    <property type="match status" value="1"/>
</dbReference>
<comment type="similarity">
    <text evidence="3">Belongs to the aminoglycoside phosphotransferase family.</text>
</comment>
<proteinExistence type="inferred from homology"/>
<evidence type="ECO:0000259" key="16">
    <source>
        <dbReference type="SMART" id="SM00642"/>
    </source>
</evidence>
<evidence type="ECO:0000256" key="15">
    <source>
        <dbReference type="ARBA" id="ARBA00049067"/>
    </source>
</evidence>
<dbReference type="Pfam" id="PF16657">
    <property type="entry name" value="Malt_amylase_C"/>
    <property type="match status" value="1"/>
</dbReference>
<dbReference type="AlphaFoldDB" id="A0A0B5FME7"/>
<keyword evidence="18" id="KW-1185">Reference proteome</keyword>
<comment type="catalytic activity">
    <reaction evidence="15">
        <text>D-maltose + ATP = alpha-maltose 1-phosphate + ADP + H(+)</text>
        <dbReference type="Rhea" id="RHEA:31915"/>
        <dbReference type="ChEBI" id="CHEBI:15378"/>
        <dbReference type="ChEBI" id="CHEBI:17306"/>
        <dbReference type="ChEBI" id="CHEBI:30616"/>
        <dbReference type="ChEBI" id="CHEBI:63576"/>
        <dbReference type="ChEBI" id="CHEBI:456216"/>
        <dbReference type="EC" id="2.7.1.175"/>
    </reaction>
</comment>
<evidence type="ECO:0000256" key="14">
    <source>
        <dbReference type="ARBA" id="ARBA00031378"/>
    </source>
</evidence>
<organism evidence="17 18">
    <name type="scientific">Geoalkalibacter subterraneus</name>
    <dbReference type="NCBI Taxonomy" id="483547"/>
    <lineage>
        <taxon>Bacteria</taxon>
        <taxon>Pseudomonadati</taxon>
        <taxon>Thermodesulfobacteriota</taxon>
        <taxon>Desulfuromonadia</taxon>
        <taxon>Desulfuromonadales</taxon>
        <taxon>Geoalkalibacteraceae</taxon>
        <taxon>Geoalkalibacter</taxon>
    </lineage>
</organism>
<name>A0A0B5FME7_9BACT</name>
<dbReference type="InterPro" id="IPR006047">
    <property type="entry name" value="GH13_cat_dom"/>
</dbReference>
<evidence type="ECO:0000256" key="12">
    <source>
        <dbReference type="ARBA" id="ARBA00023235"/>
    </source>
</evidence>
<dbReference type="EMBL" id="CP010311">
    <property type="protein sequence ID" value="AJF05824.1"/>
    <property type="molecule type" value="Genomic_DNA"/>
</dbReference>
<dbReference type="Gene3D" id="2.60.40.1180">
    <property type="entry name" value="Golgi alpha-mannosidase II"/>
    <property type="match status" value="1"/>
</dbReference>
<feature type="domain" description="Glycosyl hydrolase family 13 catalytic" evidence="16">
    <location>
        <begin position="23"/>
        <end position="422"/>
    </location>
</feature>
<dbReference type="KEGG" id="gsb:GSUB_03545"/>
<dbReference type="CDD" id="cd11334">
    <property type="entry name" value="AmyAc_TreS"/>
    <property type="match status" value="1"/>
</dbReference>
<dbReference type="InterPro" id="IPR012811">
    <property type="entry name" value="TreS_maltokin_C_dom"/>
</dbReference>
<evidence type="ECO:0000256" key="6">
    <source>
        <dbReference type="ARBA" id="ARBA00013882"/>
    </source>
</evidence>
<dbReference type="InterPro" id="IPR017853">
    <property type="entry name" value="GH"/>
</dbReference>
<dbReference type="InterPro" id="IPR040999">
    <property type="entry name" value="Mak_N_cap"/>
</dbReference>
<evidence type="ECO:0000256" key="8">
    <source>
        <dbReference type="ARBA" id="ARBA00022723"/>
    </source>
</evidence>
<dbReference type="HOGENOM" id="CLU_007635_1_0_7"/>
<dbReference type="PANTHER" id="PTHR10357">
    <property type="entry name" value="ALPHA-AMYLASE FAMILY MEMBER"/>
    <property type="match status" value="1"/>
</dbReference>
<dbReference type="NCBIfam" id="TIGR02456">
    <property type="entry name" value="treS_nterm"/>
    <property type="match status" value="1"/>
</dbReference>
<evidence type="ECO:0000256" key="1">
    <source>
        <dbReference type="ARBA" id="ARBA00001595"/>
    </source>
</evidence>
<keyword evidence="11" id="KW-0067">ATP-binding</keyword>
<keyword evidence="9" id="KW-0547">Nucleotide-binding</keyword>
<evidence type="ECO:0000313" key="17">
    <source>
        <dbReference type="EMBL" id="AJF05824.1"/>
    </source>
</evidence>
<dbReference type="Pfam" id="PF18085">
    <property type="entry name" value="Mak_N_cap"/>
    <property type="match status" value="1"/>
</dbReference>
<gene>
    <name evidence="17" type="ORF">GSUB_03545</name>
</gene>
<keyword evidence="8" id="KW-0479">Metal-binding</keyword>
<dbReference type="EC" id="2.7.1.175" evidence="4"/>